<evidence type="ECO:0000256" key="9">
    <source>
        <dbReference type="ARBA" id="ARBA00023136"/>
    </source>
</evidence>
<dbReference type="AlphaFoldDB" id="A0AB34JNZ5"/>
<evidence type="ECO:0000256" key="5">
    <source>
        <dbReference type="ARBA" id="ARBA00022737"/>
    </source>
</evidence>
<dbReference type="Proteomes" id="UP001515480">
    <property type="component" value="Unassembled WGS sequence"/>
</dbReference>
<comment type="similarity">
    <text evidence="2 11">Belongs to the mitochondrial carrier (TC 2.A.29) family.</text>
</comment>
<proteinExistence type="inferred from homology"/>
<feature type="repeat" description="Solcar" evidence="10">
    <location>
        <begin position="20"/>
        <end position="110"/>
    </location>
</feature>
<keyword evidence="4 10" id="KW-0812">Transmembrane</keyword>
<keyword evidence="8" id="KW-0496">Mitochondrion</keyword>
<evidence type="ECO:0000256" key="7">
    <source>
        <dbReference type="ARBA" id="ARBA00022989"/>
    </source>
</evidence>
<dbReference type="Pfam" id="PF00153">
    <property type="entry name" value="Mito_carr"/>
    <property type="match status" value="3"/>
</dbReference>
<feature type="repeat" description="Solcar" evidence="10">
    <location>
        <begin position="210"/>
        <end position="311"/>
    </location>
</feature>
<keyword evidence="3 11" id="KW-0813">Transport</keyword>
<dbReference type="EMBL" id="JBGBPQ010000006">
    <property type="protein sequence ID" value="KAL1523175.1"/>
    <property type="molecule type" value="Genomic_DNA"/>
</dbReference>
<reference evidence="12 13" key="1">
    <citation type="journal article" date="2024" name="Science">
        <title>Giant polyketide synthase enzymes in the biosynthesis of giant marine polyether toxins.</title>
        <authorList>
            <person name="Fallon T.R."/>
            <person name="Shende V.V."/>
            <person name="Wierzbicki I.H."/>
            <person name="Pendleton A.L."/>
            <person name="Watervoot N.F."/>
            <person name="Auber R.P."/>
            <person name="Gonzalez D.J."/>
            <person name="Wisecaver J.H."/>
            <person name="Moore B.S."/>
        </authorList>
    </citation>
    <scope>NUCLEOTIDE SEQUENCE [LARGE SCALE GENOMIC DNA]</scope>
    <source>
        <strain evidence="12 13">12B1</strain>
    </source>
</reference>
<dbReference type="Gene3D" id="1.50.40.10">
    <property type="entry name" value="Mitochondrial carrier domain"/>
    <property type="match status" value="1"/>
</dbReference>
<dbReference type="GO" id="GO:1990542">
    <property type="term" value="P:mitochondrial transmembrane transport"/>
    <property type="evidence" value="ECO:0007669"/>
    <property type="project" value="InterPro"/>
</dbReference>
<organism evidence="12 13">
    <name type="scientific">Prymnesium parvum</name>
    <name type="common">Toxic golden alga</name>
    <dbReference type="NCBI Taxonomy" id="97485"/>
    <lineage>
        <taxon>Eukaryota</taxon>
        <taxon>Haptista</taxon>
        <taxon>Haptophyta</taxon>
        <taxon>Prymnesiophyceae</taxon>
        <taxon>Prymnesiales</taxon>
        <taxon>Prymnesiaceae</taxon>
        <taxon>Prymnesium</taxon>
    </lineage>
</organism>
<name>A0AB34JNZ5_PRYPA</name>
<comment type="subcellular location">
    <subcellularLocation>
        <location evidence="1">Mitochondrion inner membrane</location>
        <topology evidence="1">Multi-pass membrane protein</topology>
    </subcellularLocation>
</comment>
<protein>
    <recommendedName>
        <fullName evidence="14">Mitochondrial carrier protein</fullName>
    </recommendedName>
</protein>
<dbReference type="InterPro" id="IPR018108">
    <property type="entry name" value="MCP_transmembrane"/>
</dbReference>
<keyword evidence="5" id="KW-0677">Repeat</keyword>
<keyword evidence="6" id="KW-0999">Mitochondrion inner membrane</keyword>
<feature type="repeat" description="Solcar" evidence="10">
    <location>
        <begin position="117"/>
        <end position="200"/>
    </location>
</feature>
<dbReference type="InterPro" id="IPR002067">
    <property type="entry name" value="MCP"/>
</dbReference>
<evidence type="ECO:0000313" key="12">
    <source>
        <dbReference type="EMBL" id="KAL1523175.1"/>
    </source>
</evidence>
<evidence type="ECO:0000256" key="6">
    <source>
        <dbReference type="ARBA" id="ARBA00022792"/>
    </source>
</evidence>
<dbReference type="PROSITE" id="PS50920">
    <property type="entry name" value="SOLCAR"/>
    <property type="match status" value="3"/>
</dbReference>
<dbReference type="PANTHER" id="PTHR45760:SF2">
    <property type="entry name" value="FI19922P1-RELATED"/>
    <property type="match status" value="1"/>
</dbReference>
<dbReference type="PANTHER" id="PTHR45760">
    <property type="entry name" value="FI19922P1-RELATED"/>
    <property type="match status" value="1"/>
</dbReference>
<dbReference type="PRINTS" id="PR00926">
    <property type="entry name" value="MITOCARRIER"/>
</dbReference>
<dbReference type="SUPFAM" id="SSF103506">
    <property type="entry name" value="Mitochondrial carrier"/>
    <property type="match status" value="1"/>
</dbReference>
<evidence type="ECO:0000256" key="2">
    <source>
        <dbReference type="ARBA" id="ARBA00006375"/>
    </source>
</evidence>
<gene>
    <name evidence="12" type="ORF">AB1Y20_018130</name>
</gene>
<evidence type="ECO:0000256" key="10">
    <source>
        <dbReference type="PROSITE-ProRule" id="PRU00282"/>
    </source>
</evidence>
<dbReference type="GO" id="GO:0005743">
    <property type="term" value="C:mitochondrial inner membrane"/>
    <property type="evidence" value="ECO:0007669"/>
    <property type="project" value="UniProtKB-SubCell"/>
</dbReference>
<comment type="caution">
    <text evidence="12">The sequence shown here is derived from an EMBL/GenBank/DDBJ whole genome shotgun (WGS) entry which is preliminary data.</text>
</comment>
<accession>A0AB34JNZ5</accession>
<evidence type="ECO:0000256" key="11">
    <source>
        <dbReference type="RuleBase" id="RU000488"/>
    </source>
</evidence>
<evidence type="ECO:0000313" key="13">
    <source>
        <dbReference type="Proteomes" id="UP001515480"/>
    </source>
</evidence>
<keyword evidence="9 10" id="KW-0472">Membrane</keyword>
<dbReference type="InterPro" id="IPR023395">
    <property type="entry name" value="MCP_dom_sf"/>
</dbReference>
<evidence type="ECO:0000256" key="4">
    <source>
        <dbReference type="ARBA" id="ARBA00022692"/>
    </source>
</evidence>
<evidence type="ECO:0000256" key="1">
    <source>
        <dbReference type="ARBA" id="ARBA00004448"/>
    </source>
</evidence>
<evidence type="ECO:0008006" key="14">
    <source>
        <dbReference type="Google" id="ProtNLM"/>
    </source>
</evidence>
<sequence length="375" mass="39953">MRACSLPSASAAPPHEERRWRLLEQAAAASAGSMVTSLITTPLETIKVRQQMGGGPAAASAFRRGMFGVGMAITREEGVAGLWGALRPTLLMSVPNTVLYLSAYEAARDWLKRVELPPAYAPLLAGGGARLVASTLVAPLELVRTRMLAGRLSEGALAAVRDVAAREGVGGLWRGLGATLWRDVPFSCIYWFSYESLRRRSRVVDPYQEHGLRDTFVAGAAAGAVAATVTTPLDVIKTQQQLSGSPAPRRQVAAARGACALVKAPSALATLAHIVRTDGPRALFSGLLPRLVKVAPSCAIMIGSYEFGKQFFAKHPLQLSFKVFGKQSVHISLKSLCSEQYDGSKCPSTPPKPMANLCGCWATSRCHLLSIACAR</sequence>
<evidence type="ECO:0000256" key="8">
    <source>
        <dbReference type="ARBA" id="ARBA00023128"/>
    </source>
</evidence>
<evidence type="ECO:0000256" key="3">
    <source>
        <dbReference type="ARBA" id="ARBA00022448"/>
    </source>
</evidence>
<keyword evidence="7" id="KW-1133">Transmembrane helix</keyword>
<dbReference type="InterPro" id="IPR045315">
    <property type="entry name" value="Mtm1-like"/>
</dbReference>
<keyword evidence="13" id="KW-1185">Reference proteome</keyword>